<gene>
    <name evidence="8" type="ORF">GALL_223150</name>
</gene>
<dbReference type="EMBL" id="MLJW01000161">
    <property type="protein sequence ID" value="OIQ95740.1"/>
    <property type="molecule type" value="Genomic_DNA"/>
</dbReference>
<reference evidence="8" key="1">
    <citation type="submission" date="2016-10" db="EMBL/GenBank/DDBJ databases">
        <title>Sequence of Gallionella enrichment culture.</title>
        <authorList>
            <person name="Poehlein A."/>
            <person name="Muehling M."/>
            <person name="Daniel R."/>
        </authorList>
    </citation>
    <scope>NUCLEOTIDE SEQUENCE</scope>
</reference>
<feature type="transmembrane region" description="Helical" evidence="6">
    <location>
        <begin position="347"/>
        <end position="370"/>
    </location>
</feature>
<evidence type="ECO:0000313" key="8">
    <source>
        <dbReference type="EMBL" id="OIQ95740.1"/>
    </source>
</evidence>
<keyword evidence="4 6" id="KW-1133">Transmembrane helix</keyword>
<dbReference type="GO" id="GO:0005886">
    <property type="term" value="C:plasma membrane"/>
    <property type="evidence" value="ECO:0007669"/>
    <property type="project" value="UniProtKB-SubCell"/>
</dbReference>
<organism evidence="8">
    <name type="scientific">mine drainage metagenome</name>
    <dbReference type="NCBI Taxonomy" id="410659"/>
    <lineage>
        <taxon>unclassified sequences</taxon>
        <taxon>metagenomes</taxon>
        <taxon>ecological metagenomes</taxon>
    </lineage>
</organism>
<evidence type="ECO:0000256" key="4">
    <source>
        <dbReference type="ARBA" id="ARBA00022989"/>
    </source>
</evidence>
<evidence type="ECO:0000256" key="2">
    <source>
        <dbReference type="ARBA" id="ARBA00022475"/>
    </source>
</evidence>
<feature type="transmembrane region" description="Helical" evidence="6">
    <location>
        <begin position="416"/>
        <end position="439"/>
    </location>
</feature>
<keyword evidence="2" id="KW-1003">Cell membrane</keyword>
<feature type="domain" description="ABC3 transporter permease C-terminal" evidence="7">
    <location>
        <begin position="712"/>
        <end position="823"/>
    </location>
</feature>
<evidence type="ECO:0000256" key="5">
    <source>
        <dbReference type="ARBA" id="ARBA00023136"/>
    </source>
</evidence>
<proteinExistence type="predicted"/>
<feature type="transmembrane region" description="Helical" evidence="6">
    <location>
        <begin position="308"/>
        <end position="327"/>
    </location>
</feature>
<feature type="transmembrane region" description="Helical" evidence="6">
    <location>
        <begin position="798"/>
        <end position="821"/>
    </location>
</feature>
<dbReference type="InterPro" id="IPR003838">
    <property type="entry name" value="ABC3_permease_C"/>
</dbReference>
<evidence type="ECO:0000259" key="7">
    <source>
        <dbReference type="Pfam" id="PF02687"/>
    </source>
</evidence>
<dbReference type="PANTHER" id="PTHR30287:SF1">
    <property type="entry name" value="INNER MEMBRANE PROTEIN"/>
    <property type="match status" value="1"/>
</dbReference>
<name>A0A1J5RUH4_9ZZZZ</name>
<evidence type="ECO:0000256" key="3">
    <source>
        <dbReference type="ARBA" id="ARBA00022692"/>
    </source>
</evidence>
<keyword evidence="3 6" id="KW-0812">Transmembrane</keyword>
<evidence type="ECO:0000256" key="6">
    <source>
        <dbReference type="SAM" id="Phobius"/>
    </source>
</evidence>
<accession>A0A1J5RUH4</accession>
<sequence length="832" mass="87890">MIGLRLMLRMLLRDARAGELTVLGLALVVAVTSLTSVSFLSDRVAGALMLESHQLLGGDLLLSSDHPWAAATREQAGRDGLALVDSVSFPSMVSAAGSSQLAEIKAVAAGYPLRGALRMAPALNAPDTETHQIPAPGTVWPDERLTNALGARSGAAITVGNLRLLMAGVLTQEPDRGVNVFAFAPRLLMNLDDLASTGLIQPGSRVTYRLHLAGSAAAVARFKNWQLRHLQRGEHLDDLANARPEIRSMLDRAQRFLSLAALLAVVLAAVAAGFAADRYLRRHLDGCAVMRCLGAGQAQVLTIHGGEFLIFGLLAISLGCALGYLVQEGLQGLLSGIILVALPAPSWQPLGLGLMVGLTLVAGFALPPLMRLRAVSTLRVLRREWAPGQPLSWAAYSAGGAALAALMLWIAGDLRLFAIVLGGFVAALILYVLLARLLLAAVSRPGARVGAGWRLGLANLRRHGRASVLQATALGLGLTALLLLTVARQDLLDSWRHKLPPDAANRFVINIQPGQRAPLAAYFAAQGLAKPELAPMVRARLVMINGRAVDAASFEDPRAQHLVEREFNLSWSAGLPPGNRIVAGRWPGSGAASGTGQGQFSVEQGLAETLHLALGDTLTYDVAGVRLSGRITSLRRLDWDSMRVNFFVIAQPGMLAGYPTSYLTSFHLAENQTGFVNGLVHEFPNLTVIDVGSLLRQLQAMLGQLADALQVVFGFALLAGLTVLYAAMQASQDERRLELALLRALGARSRQLRGAVLAEFALLGGIAGLLGGIGAGGLSWALARLVFHLDYRPDPRLLLLGLAAGAIGAVLAGWAGTAGVLRRPALGVLRGE</sequence>
<keyword evidence="5 6" id="KW-0472">Membrane</keyword>
<feature type="domain" description="ABC3 transporter permease C-terminal" evidence="7">
    <location>
        <begin position="259"/>
        <end position="373"/>
    </location>
</feature>
<dbReference type="Pfam" id="PF02687">
    <property type="entry name" value="FtsX"/>
    <property type="match status" value="2"/>
</dbReference>
<comment type="subcellular location">
    <subcellularLocation>
        <location evidence="1">Cell membrane</location>
        <topology evidence="1">Multi-pass membrane protein</topology>
    </subcellularLocation>
</comment>
<dbReference type="AlphaFoldDB" id="A0A1J5RUH4"/>
<protein>
    <submittedName>
        <fullName evidence="8">FtsX-like permease family protein</fullName>
    </submittedName>
</protein>
<feature type="transmembrane region" description="Helical" evidence="6">
    <location>
        <begin position="256"/>
        <end position="276"/>
    </location>
</feature>
<evidence type="ECO:0000256" key="1">
    <source>
        <dbReference type="ARBA" id="ARBA00004651"/>
    </source>
</evidence>
<feature type="transmembrane region" description="Helical" evidence="6">
    <location>
        <begin position="391"/>
        <end position="410"/>
    </location>
</feature>
<feature type="transmembrane region" description="Helical" evidence="6">
    <location>
        <begin position="708"/>
        <end position="727"/>
    </location>
</feature>
<dbReference type="PANTHER" id="PTHR30287">
    <property type="entry name" value="MEMBRANE COMPONENT OF PREDICTED ABC SUPERFAMILY METABOLITE UPTAKE TRANSPORTER"/>
    <property type="match status" value="1"/>
</dbReference>
<comment type="caution">
    <text evidence="8">The sequence shown here is derived from an EMBL/GenBank/DDBJ whole genome shotgun (WGS) entry which is preliminary data.</text>
</comment>
<dbReference type="InterPro" id="IPR038766">
    <property type="entry name" value="Membrane_comp_ABC_pdt"/>
</dbReference>
<feature type="transmembrane region" description="Helical" evidence="6">
    <location>
        <begin position="756"/>
        <end position="778"/>
    </location>
</feature>